<dbReference type="GO" id="GO:0006355">
    <property type="term" value="P:regulation of DNA-templated transcription"/>
    <property type="evidence" value="ECO:0007669"/>
    <property type="project" value="InterPro"/>
</dbReference>
<dbReference type="Gene3D" id="1.10.10.10">
    <property type="entry name" value="Winged helix-like DNA-binding domain superfamily/Winged helix DNA-binding domain"/>
    <property type="match status" value="1"/>
</dbReference>
<dbReference type="PROSITE" id="PS50043">
    <property type="entry name" value="HTH_LUXR_2"/>
    <property type="match status" value="1"/>
</dbReference>
<evidence type="ECO:0000259" key="1">
    <source>
        <dbReference type="PROSITE" id="PS50043"/>
    </source>
</evidence>
<dbReference type="InterPro" id="IPR000792">
    <property type="entry name" value="Tscrpt_reg_LuxR_C"/>
</dbReference>
<dbReference type="PANTHER" id="PTHR34293:SF1">
    <property type="entry name" value="HTH-TYPE TRANSCRIPTIONAL REGULATOR TRMBL2"/>
    <property type="match status" value="1"/>
</dbReference>
<name>A0A1W7CUH4_9ACTN</name>
<proteinExistence type="predicted"/>
<dbReference type="PANTHER" id="PTHR34293">
    <property type="entry name" value="HTH-TYPE TRANSCRIPTIONAL REGULATOR TRMBL2"/>
    <property type="match status" value="1"/>
</dbReference>
<dbReference type="KEGG" id="smao:CAG99_05995"/>
<sequence>MTAARTGTGSPTEYATRVDRATDDLEDSLENSLPLPVRPGHDIDDLTIRVYEWTLSRHTVTVAEVATWLDVPASAVERSMRVLRDLRLMRYCASRATMIAVSPETAQLELALPLEQAIHDKHDQLSRIHQALRPFTDSFMTFQRARPHRQSVVVVRDRAEIEARLADAARHCTTEMFVVWPVHMCETPLFSHVMGLVRDALRRGVQTRIVYPHTARSHATIRPHLQRDAADGALVRTCNELSDFLVIADRQVALLQHHAAGYGNVEISGIYEPRVVNHLRHVYENIWQSGKEFDAGDRAYGDTLDEVKITILRMLAAGLKDEVIARRVGIAPRTLRRHIATIMEELGANSRFQAGVAAANAELYRDRLR</sequence>
<evidence type="ECO:0000313" key="2">
    <source>
        <dbReference type="EMBL" id="ARQ68464.1"/>
    </source>
</evidence>
<dbReference type="SUPFAM" id="SSF46894">
    <property type="entry name" value="C-terminal effector domain of the bipartite response regulators"/>
    <property type="match status" value="1"/>
</dbReference>
<dbReference type="InterPro" id="IPR051797">
    <property type="entry name" value="TrmB-like"/>
</dbReference>
<dbReference type="RefSeq" id="WP_086157972.1">
    <property type="nucleotide sequence ID" value="NZ_CP021121.1"/>
</dbReference>
<dbReference type="Proteomes" id="UP000194218">
    <property type="component" value="Chromosome"/>
</dbReference>
<keyword evidence="3" id="KW-1185">Reference proteome</keyword>
<dbReference type="InterPro" id="IPR036388">
    <property type="entry name" value="WH-like_DNA-bd_sf"/>
</dbReference>
<protein>
    <recommendedName>
        <fullName evidence="1">HTH luxR-type domain-containing protein</fullName>
    </recommendedName>
</protein>
<dbReference type="Pfam" id="PF00196">
    <property type="entry name" value="GerE"/>
    <property type="match status" value="1"/>
</dbReference>
<dbReference type="AlphaFoldDB" id="A0A1W7CUH4"/>
<dbReference type="CDD" id="cd06170">
    <property type="entry name" value="LuxR_C_like"/>
    <property type="match status" value="1"/>
</dbReference>
<dbReference type="GO" id="GO:0003677">
    <property type="term" value="F:DNA binding"/>
    <property type="evidence" value="ECO:0007669"/>
    <property type="project" value="InterPro"/>
</dbReference>
<dbReference type="SMART" id="SM00421">
    <property type="entry name" value="HTH_LUXR"/>
    <property type="match status" value="1"/>
</dbReference>
<dbReference type="InterPro" id="IPR016032">
    <property type="entry name" value="Sig_transdc_resp-reg_C-effctor"/>
</dbReference>
<reference evidence="2 3" key="1">
    <citation type="submission" date="2017-05" db="EMBL/GenBank/DDBJ databases">
        <title>Complete genome sequence of Streptomyces sp. SCSIO 03032 revealed the diverse biosynthetic pathways for its bioactive secondary metabolites.</title>
        <authorList>
            <person name="Ma L."/>
            <person name="Zhu Y."/>
            <person name="Zhang W."/>
            <person name="Zhang G."/>
            <person name="Tian X."/>
            <person name="Zhang S."/>
            <person name="Zhang C."/>
        </authorList>
    </citation>
    <scope>NUCLEOTIDE SEQUENCE [LARGE SCALE GENOMIC DNA]</scope>
    <source>
        <strain evidence="2 3">SCSIO 03032</strain>
    </source>
</reference>
<organism evidence="2 3">
    <name type="scientific">Streptomyces marincola</name>
    <dbReference type="NCBI Taxonomy" id="2878388"/>
    <lineage>
        <taxon>Bacteria</taxon>
        <taxon>Bacillati</taxon>
        <taxon>Actinomycetota</taxon>
        <taxon>Actinomycetes</taxon>
        <taxon>Kitasatosporales</taxon>
        <taxon>Streptomycetaceae</taxon>
        <taxon>Streptomyces</taxon>
    </lineage>
</organism>
<evidence type="ECO:0000313" key="3">
    <source>
        <dbReference type="Proteomes" id="UP000194218"/>
    </source>
</evidence>
<dbReference type="EMBL" id="CP021121">
    <property type="protein sequence ID" value="ARQ68464.1"/>
    <property type="molecule type" value="Genomic_DNA"/>
</dbReference>
<gene>
    <name evidence="2" type="ORF">CAG99_05995</name>
</gene>
<accession>A0A1W7CUH4</accession>
<feature type="domain" description="HTH luxR-type" evidence="1">
    <location>
        <begin position="297"/>
        <end position="362"/>
    </location>
</feature>
<dbReference type="OrthoDB" id="4307453at2"/>